<keyword evidence="3" id="KW-0819">tRNA processing</keyword>
<dbReference type="AlphaFoldDB" id="A0A650CDB5"/>
<dbReference type="Gene3D" id="3.30.70.3160">
    <property type="match status" value="1"/>
</dbReference>
<protein>
    <recommendedName>
        <fullName evidence="3">Probable tRNA pseudouridine synthase D</fullName>
        <ecNumber evidence="3">5.4.99.27</ecNumber>
    </recommendedName>
    <alternativeName>
        <fullName evidence="3">tRNA pseudouridine(13) synthase</fullName>
    </alternativeName>
    <alternativeName>
        <fullName evidence="3">tRNA pseudouridylate synthase D</fullName>
    </alternativeName>
    <alternativeName>
        <fullName evidence="3">tRNA-uridine isomerase D</fullName>
    </alternativeName>
</protein>
<dbReference type="GO" id="GO:0160150">
    <property type="term" value="F:tRNA pseudouridine(13) synthase activity"/>
    <property type="evidence" value="ECO:0007669"/>
    <property type="project" value="UniProtKB-EC"/>
</dbReference>
<dbReference type="PROSITE" id="PS50984">
    <property type="entry name" value="TRUD"/>
    <property type="match status" value="1"/>
</dbReference>
<comment type="function">
    <text evidence="3">Could be responsible for synthesis of pseudouridine from uracil-13 in transfer RNAs.</text>
</comment>
<dbReference type="Pfam" id="PF01142">
    <property type="entry name" value="TruD"/>
    <property type="match status" value="1"/>
</dbReference>
<dbReference type="SUPFAM" id="SSF55120">
    <property type="entry name" value="Pseudouridine synthase"/>
    <property type="match status" value="1"/>
</dbReference>
<comment type="catalytic activity">
    <reaction evidence="3">
        <text>uridine(13) in tRNA = pseudouridine(13) in tRNA</text>
        <dbReference type="Rhea" id="RHEA:42540"/>
        <dbReference type="Rhea" id="RHEA-COMP:10105"/>
        <dbReference type="Rhea" id="RHEA-COMP:10106"/>
        <dbReference type="ChEBI" id="CHEBI:65314"/>
        <dbReference type="ChEBI" id="CHEBI:65315"/>
        <dbReference type="EC" id="5.4.99.27"/>
    </reaction>
</comment>
<dbReference type="Gene3D" id="3.30.2350.20">
    <property type="entry name" value="TruD, catalytic domain"/>
    <property type="match status" value="1"/>
</dbReference>
<organism evidence="5 6">
    <name type="scientific">Sulfurisphaera ohwakuensis</name>
    <dbReference type="NCBI Taxonomy" id="69656"/>
    <lineage>
        <taxon>Archaea</taxon>
        <taxon>Thermoproteota</taxon>
        <taxon>Thermoprotei</taxon>
        <taxon>Sulfolobales</taxon>
        <taxon>Sulfolobaceae</taxon>
        <taxon>Sulfurisphaera</taxon>
    </lineage>
</organism>
<evidence type="ECO:0000313" key="6">
    <source>
        <dbReference type="Proteomes" id="UP000427373"/>
    </source>
</evidence>
<dbReference type="EMBL" id="CP045484">
    <property type="protein sequence ID" value="QGR15843.1"/>
    <property type="molecule type" value="Genomic_DNA"/>
</dbReference>
<dbReference type="KEGG" id="soh:D1869_00535"/>
<dbReference type="GO" id="GO:0003723">
    <property type="term" value="F:RNA binding"/>
    <property type="evidence" value="ECO:0007669"/>
    <property type="project" value="InterPro"/>
</dbReference>
<dbReference type="PANTHER" id="PTHR13326:SF21">
    <property type="entry name" value="PSEUDOURIDYLATE SYNTHASE PUS7L"/>
    <property type="match status" value="1"/>
</dbReference>
<gene>
    <name evidence="3 5" type="primary">truD</name>
    <name evidence="5" type="ORF">D1869_00535</name>
</gene>
<evidence type="ECO:0000256" key="1">
    <source>
        <dbReference type="ARBA" id="ARBA00007953"/>
    </source>
</evidence>
<dbReference type="GeneID" id="42799689"/>
<feature type="active site" description="Nucleophile" evidence="3">
    <location>
        <position position="82"/>
    </location>
</feature>
<dbReference type="Proteomes" id="UP000427373">
    <property type="component" value="Chromosome"/>
</dbReference>
<evidence type="ECO:0000256" key="2">
    <source>
        <dbReference type="ARBA" id="ARBA00023235"/>
    </source>
</evidence>
<dbReference type="InterPro" id="IPR042214">
    <property type="entry name" value="TruD_catalytic"/>
</dbReference>
<dbReference type="InterPro" id="IPR020103">
    <property type="entry name" value="PsdUridine_synth_cat_dom_sf"/>
</dbReference>
<proteinExistence type="inferred from homology"/>
<feature type="domain" description="TRUD" evidence="4">
    <location>
        <begin position="151"/>
        <end position="363"/>
    </location>
</feature>
<dbReference type="OrthoDB" id="1798at2157"/>
<reference evidence="5 6" key="1">
    <citation type="submission" date="2019-10" db="EMBL/GenBank/DDBJ databases">
        <title>Genome Sequences from Six Type Strain Members of the Archaeal Family Sulfolobaceae: Acidianus ambivalens, Acidianus infernus, Metallosphaera prunae, Stygiolobus azoricus, Sulfolobus metallicus, and Sulfurisphaera ohwakuensis.</title>
        <authorList>
            <person name="Counts J.A."/>
            <person name="Kelly R.M."/>
        </authorList>
    </citation>
    <scope>NUCLEOTIDE SEQUENCE [LARGE SCALE GENOMIC DNA]</scope>
    <source>
        <strain evidence="5 6">TA-1</strain>
    </source>
</reference>
<dbReference type="HAMAP" id="MF_01082">
    <property type="entry name" value="TruD"/>
    <property type="match status" value="1"/>
</dbReference>
<dbReference type="Gene3D" id="1.10.1510.30">
    <property type="match status" value="1"/>
</dbReference>
<keyword evidence="6" id="KW-1185">Reference proteome</keyword>
<dbReference type="InterPro" id="IPR011760">
    <property type="entry name" value="PsdUridine_synth_TruD_insert"/>
</dbReference>
<dbReference type="GO" id="GO:0031119">
    <property type="term" value="P:tRNA pseudouridine synthesis"/>
    <property type="evidence" value="ECO:0007669"/>
    <property type="project" value="UniProtKB-UniRule"/>
</dbReference>
<evidence type="ECO:0000313" key="5">
    <source>
        <dbReference type="EMBL" id="QGR15843.1"/>
    </source>
</evidence>
<keyword evidence="2 3" id="KW-0413">Isomerase</keyword>
<dbReference type="EC" id="5.4.99.27" evidence="3"/>
<sequence length="363" mass="43002">MLGMEKYFINEDWSPLKVFINRPDGFRVIEEISYKPATEWKGSIQGKYAVYLLRKRGIDHFTVISEISKILHSKIHYIGIKDTNAITEQIVYTTNVKNIIEKYENDKFLLTFLGYSNSKFNHTGNIFEIEIETDDIKELEKRVNKLRSIKYLPAYIGYQRFGTKRPITHIIGKMLVLREWQNAIDFLVGYPFESESELVKKARYAYMKGDLKEALELFPKRFRDERIAIKLLLRNENYFNILRNLQTPLIFYIEAYQSYLFNKYLSRIMDHTKIDENLVIKIPTSYDSCDSICREIFREEGLLSINFKIKELKLNVKDLVRKAYTLIRNLTIKDKKITFALDRGIYATIVIREVARTDPRLFT</sequence>
<comment type="similarity">
    <text evidence="1 3">Belongs to the pseudouridine synthase TruD family.</text>
</comment>
<dbReference type="InterPro" id="IPR001656">
    <property type="entry name" value="PsdUridine_synth_TruD"/>
</dbReference>
<name>A0A650CDB5_SULOH</name>
<dbReference type="PANTHER" id="PTHR13326">
    <property type="entry name" value="TRNA PSEUDOURIDINE SYNTHASE D"/>
    <property type="match status" value="1"/>
</dbReference>
<evidence type="ECO:0000259" key="4">
    <source>
        <dbReference type="PROSITE" id="PS50984"/>
    </source>
</evidence>
<dbReference type="RefSeq" id="WP_156013467.1">
    <property type="nucleotide sequence ID" value="NZ_CP045484.1"/>
</dbReference>
<evidence type="ECO:0000256" key="3">
    <source>
        <dbReference type="HAMAP-Rule" id="MF_01082"/>
    </source>
</evidence>
<accession>A0A650CDB5</accession>